<dbReference type="PIRSF" id="PIRSF021774">
    <property type="entry name" value="UCP021774"/>
    <property type="match status" value="1"/>
</dbReference>
<dbReference type="PANTHER" id="PTHR38342:SF1">
    <property type="entry name" value="SLR5037 PROTEIN"/>
    <property type="match status" value="1"/>
</dbReference>
<gene>
    <name evidence="2" type="ORF">DVS28_a2682</name>
</gene>
<keyword evidence="3" id="KW-1185">Reference proteome</keyword>
<dbReference type="Pfam" id="PF03625">
    <property type="entry name" value="DUF302"/>
    <property type="match status" value="1"/>
</dbReference>
<sequence>MSDYTMTITLDTDLAETEERVRAALAEEGFGILSEIDVQSALQDKLGEDVGPYKILGACNPPLASKAIAADADIGALLPCNVLLRASANGGTDVVAADPLAMLRMAGDDLAELGEDARGRIERALGQLSQ</sequence>
<dbReference type="SUPFAM" id="SSF103247">
    <property type="entry name" value="TT1751-like"/>
    <property type="match status" value="1"/>
</dbReference>
<dbReference type="KEGG" id="euz:DVS28_a2682"/>
<dbReference type="RefSeq" id="WP_216826012.1">
    <property type="nucleotide sequence ID" value="NZ_CP031165.1"/>
</dbReference>
<evidence type="ECO:0000313" key="3">
    <source>
        <dbReference type="Proteomes" id="UP000264006"/>
    </source>
</evidence>
<dbReference type="Proteomes" id="UP000264006">
    <property type="component" value="Chromosome"/>
</dbReference>
<name>A0A346XYR4_9ACTN</name>
<feature type="domain" description="DUF302" evidence="1">
    <location>
        <begin position="36"/>
        <end position="99"/>
    </location>
</feature>
<dbReference type="EMBL" id="CP031165">
    <property type="protein sequence ID" value="AXV07361.1"/>
    <property type="molecule type" value="Genomic_DNA"/>
</dbReference>
<protein>
    <recommendedName>
        <fullName evidence="1">DUF302 domain-containing protein</fullName>
    </recommendedName>
</protein>
<dbReference type="PANTHER" id="PTHR38342">
    <property type="entry name" value="SLR5037 PROTEIN"/>
    <property type="match status" value="1"/>
</dbReference>
<dbReference type="InterPro" id="IPR035923">
    <property type="entry name" value="TT1751-like_sf"/>
</dbReference>
<reference evidence="2 3" key="1">
    <citation type="submission" date="2018-09" db="EMBL/GenBank/DDBJ databases">
        <title>Complete genome sequence of Euzebya sp. DY32-46 isolated from seawater of Pacific Ocean.</title>
        <authorList>
            <person name="Xu L."/>
            <person name="Wu Y.-H."/>
            <person name="Xu X.-W."/>
        </authorList>
    </citation>
    <scope>NUCLEOTIDE SEQUENCE [LARGE SCALE GENOMIC DNA]</scope>
    <source>
        <strain evidence="2 3">DY32-46</strain>
    </source>
</reference>
<accession>A0A346XYR4</accession>
<dbReference type="InterPro" id="IPR016796">
    <property type="entry name" value="UCP021774"/>
</dbReference>
<organism evidence="2 3">
    <name type="scientific">Euzebya pacifica</name>
    <dbReference type="NCBI Taxonomy" id="1608957"/>
    <lineage>
        <taxon>Bacteria</taxon>
        <taxon>Bacillati</taxon>
        <taxon>Actinomycetota</taxon>
        <taxon>Nitriliruptoria</taxon>
        <taxon>Euzebyales</taxon>
    </lineage>
</organism>
<dbReference type="AlphaFoldDB" id="A0A346XYR4"/>
<dbReference type="Gene3D" id="3.30.310.70">
    <property type="entry name" value="TT1751-like domain"/>
    <property type="match status" value="1"/>
</dbReference>
<dbReference type="CDD" id="cd14797">
    <property type="entry name" value="DUF302"/>
    <property type="match status" value="1"/>
</dbReference>
<proteinExistence type="predicted"/>
<evidence type="ECO:0000313" key="2">
    <source>
        <dbReference type="EMBL" id="AXV07361.1"/>
    </source>
</evidence>
<dbReference type="InterPro" id="IPR005180">
    <property type="entry name" value="DUF302"/>
</dbReference>
<evidence type="ECO:0000259" key="1">
    <source>
        <dbReference type="Pfam" id="PF03625"/>
    </source>
</evidence>